<sequence length="319" mass="36981">MNYLNQYKIPTLNAMHQNPFSNPSNKNCSPRFHHPTTPTIVDRIVFPQMVNDVRYQSSNIFDPRHLDLQNTLKLDTHFNGNVDFFKNHDKNEFYDNYRYVETQLPSKQNSYKNSSRSQVLEVKARISVDVSTMTDPLTLEEQERLGQWEGFAAVQSGNKVAEYLTSLREFLKLSPPQEGKRRQGLGDVRIVTSPDGSRLYCCSECLMAYTDKTVLEHHLANHKVERRFICMECGAGLKRKEHLDRHQLSHSDQRPYTCAACPKTFKRNEHLARHYIVHSGEKAHVCVECGKAFYRRDHLQKHVQGHITKRLKAVINAVV</sequence>
<reference evidence="10" key="2">
    <citation type="submission" date="2022-06" db="UniProtKB">
        <authorList>
            <consortium name="EnsemblMetazoa"/>
        </authorList>
    </citation>
    <scope>IDENTIFICATION</scope>
</reference>
<reference evidence="11" key="1">
    <citation type="submission" date="2010-06" db="EMBL/GenBank/DDBJ databases">
        <authorList>
            <person name="Jiang H."/>
            <person name="Abraham K."/>
            <person name="Ali S."/>
            <person name="Alsbrooks S.L."/>
            <person name="Anim B.N."/>
            <person name="Anosike U.S."/>
            <person name="Attaway T."/>
            <person name="Bandaranaike D.P."/>
            <person name="Battles P.K."/>
            <person name="Bell S.N."/>
            <person name="Bell A.V."/>
            <person name="Beltran B."/>
            <person name="Bickham C."/>
            <person name="Bustamante Y."/>
            <person name="Caleb T."/>
            <person name="Canada A."/>
            <person name="Cardenas V."/>
            <person name="Carter K."/>
            <person name="Chacko J."/>
            <person name="Chandrabose M.N."/>
            <person name="Chavez D."/>
            <person name="Chavez A."/>
            <person name="Chen L."/>
            <person name="Chu H.-S."/>
            <person name="Claassen K.J."/>
            <person name="Cockrell R."/>
            <person name="Collins M."/>
            <person name="Cooper J.A."/>
            <person name="Cree A."/>
            <person name="Curry S.M."/>
            <person name="Da Y."/>
            <person name="Dao M.D."/>
            <person name="Das B."/>
            <person name="Davila M.-L."/>
            <person name="Davy-Carroll L."/>
            <person name="Denson S."/>
            <person name="Dinh H."/>
            <person name="Ebong V.E."/>
            <person name="Edwards J.R."/>
            <person name="Egan A."/>
            <person name="El-Daye J."/>
            <person name="Escobedo L."/>
            <person name="Fernandez S."/>
            <person name="Fernando P.R."/>
            <person name="Flagg N."/>
            <person name="Forbes L.D."/>
            <person name="Fowler R.G."/>
            <person name="Fu Q."/>
            <person name="Gabisi R.A."/>
            <person name="Ganer J."/>
            <person name="Garbino Pronczuk A."/>
            <person name="Garcia R.M."/>
            <person name="Garner T."/>
            <person name="Garrett T.E."/>
            <person name="Gonzalez D.A."/>
            <person name="Hamid H."/>
            <person name="Hawkins E.S."/>
            <person name="Hirani K."/>
            <person name="Hogues M.E."/>
            <person name="Hollins B."/>
            <person name="Hsiao C.-H."/>
            <person name="Jabil R."/>
            <person name="James M.L."/>
            <person name="Jhangiani S.N."/>
            <person name="Johnson B."/>
            <person name="Johnson Q."/>
            <person name="Joshi V."/>
            <person name="Kalu J.B."/>
            <person name="Kam C."/>
            <person name="Kashfia A."/>
            <person name="Keebler J."/>
            <person name="Kisamo H."/>
            <person name="Kovar C.L."/>
            <person name="Lago L.A."/>
            <person name="Lai C.-Y."/>
            <person name="Laidlaw J."/>
            <person name="Lara F."/>
            <person name="Le T.-K."/>
            <person name="Lee S.L."/>
            <person name="Legall F.H."/>
            <person name="Lemon S.J."/>
            <person name="Lewis L.R."/>
            <person name="Li B."/>
            <person name="Liu Y."/>
            <person name="Liu Y.-S."/>
            <person name="Lopez J."/>
            <person name="Lozado R.J."/>
            <person name="Lu J."/>
            <person name="Madu R.C."/>
            <person name="Maheshwari M."/>
            <person name="Maheshwari R."/>
            <person name="Malloy K."/>
            <person name="Martinez E."/>
            <person name="Mathew T."/>
            <person name="Mercado I.C."/>
            <person name="Mercado C."/>
            <person name="Meyer B."/>
            <person name="Montgomery K."/>
            <person name="Morgan M.B."/>
            <person name="Munidasa M."/>
            <person name="Nazareth L.V."/>
            <person name="Nelson J."/>
            <person name="Ng B.M."/>
            <person name="Nguyen N.B."/>
            <person name="Nguyen P.Q."/>
            <person name="Nguyen T."/>
            <person name="Obregon M."/>
            <person name="Okwuonu G.O."/>
            <person name="Onwere C.G."/>
            <person name="Orozco G."/>
            <person name="Parra A."/>
            <person name="Patel S."/>
            <person name="Patil S."/>
            <person name="Perez A."/>
            <person name="Perez Y."/>
            <person name="Pham C."/>
            <person name="Primus E.L."/>
            <person name="Pu L.-L."/>
            <person name="Puazo M."/>
            <person name="Qin X."/>
            <person name="Quiroz J.B."/>
            <person name="Reese J."/>
            <person name="Richards S."/>
            <person name="Rives C.M."/>
            <person name="Robberts R."/>
            <person name="Ruiz S.J."/>
            <person name="Ruiz M.J."/>
            <person name="Santibanez J."/>
            <person name="Schneider B.W."/>
            <person name="Sisson I."/>
            <person name="Smith M."/>
            <person name="Sodergren E."/>
            <person name="Song X.-Z."/>
            <person name="Song B.B."/>
            <person name="Summersgill H."/>
            <person name="Thelus R."/>
            <person name="Thornton R.D."/>
            <person name="Trejos Z.Y."/>
            <person name="Usmani K."/>
            <person name="Vattathil S."/>
            <person name="Villasana D."/>
            <person name="Walker D.L."/>
            <person name="Wang S."/>
            <person name="Wang K."/>
            <person name="White C.S."/>
            <person name="Williams A.C."/>
            <person name="Williamson J."/>
            <person name="Wilson K."/>
            <person name="Woghiren I.O."/>
            <person name="Woodworth J.R."/>
            <person name="Worley K.C."/>
            <person name="Wright R.A."/>
            <person name="Wu W."/>
            <person name="Young L."/>
            <person name="Zhang L."/>
            <person name="Zhang J."/>
            <person name="Zhu Y."/>
            <person name="Muzny D.M."/>
            <person name="Weinstock G."/>
            <person name="Gibbs R.A."/>
        </authorList>
    </citation>
    <scope>NUCLEOTIDE SEQUENCE [LARGE SCALE GENOMIC DNA]</scope>
    <source>
        <strain evidence="11">LSR1</strain>
    </source>
</reference>
<dbReference type="InterPro" id="IPR013087">
    <property type="entry name" value="Znf_C2H2_type"/>
</dbReference>
<dbReference type="KEGG" id="api:100159347"/>
<dbReference type="FunFam" id="3.30.160.60:FF:000145">
    <property type="entry name" value="Zinc finger protein 574"/>
    <property type="match status" value="1"/>
</dbReference>
<dbReference type="FunFam" id="3.30.160.60:FF:000100">
    <property type="entry name" value="Zinc finger 45-like"/>
    <property type="match status" value="1"/>
</dbReference>
<organism evidence="10 11">
    <name type="scientific">Acyrthosiphon pisum</name>
    <name type="common">Pea aphid</name>
    <dbReference type="NCBI Taxonomy" id="7029"/>
    <lineage>
        <taxon>Eukaryota</taxon>
        <taxon>Metazoa</taxon>
        <taxon>Ecdysozoa</taxon>
        <taxon>Arthropoda</taxon>
        <taxon>Hexapoda</taxon>
        <taxon>Insecta</taxon>
        <taxon>Pterygota</taxon>
        <taxon>Neoptera</taxon>
        <taxon>Paraneoptera</taxon>
        <taxon>Hemiptera</taxon>
        <taxon>Sternorrhyncha</taxon>
        <taxon>Aphidomorpha</taxon>
        <taxon>Aphidoidea</taxon>
        <taxon>Aphididae</taxon>
        <taxon>Macrosiphini</taxon>
        <taxon>Acyrthosiphon</taxon>
    </lineage>
</organism>
<feature type="domain" description="C2H2-type" evidence="9">
    <location>
        <begin position="200"/>
        <end position="227"/>
    </location>
</feature>
<keyword evidence="2" id="KW-0479">Metal-binding</keyword>
<keyword evidence="4 8" id="KW-0863">Zinc-finger</keyword>
<comment type="subcellular location">
    <subcellularLocation>
        <location evidence="1">Nucleus</location>
    </subcellularLocation>
</comment>
<protein>
    <recommendedName>
        <fullName evidence="9">C2H2-type domain-containing protein</fullName>
    </recommendedName>
</protein>
<evidence type="ECO:0000259" key="9">
    <source>
        <dbReference type="PROSITE" id="PS50157"/>
    </source>
</evidence>
<dbReference type="PROSITE" id="PS00028">
    <property type="entry name" value="ZINC_FINGER_C2H2_1"/>
    <property type="match status" value="4"/>
</dbReference>
<dbReference type="GO" id="GO:0008270">
    <property type="term" value="F:zinc ion binding"/>
    <property type="evidence" value="ECO:0007669"/>
    <property type="project" value="UniProtKB-KW"/>
</dbReference>
<evidence type="ECO:0000256" key="2">
    <source>
        <dbReference type="ARBA" id="ARBA00022723"/>
    </source>
</evidence>
<dbReference type="OMA" id="ERRFICM"/>
<evidence type="ECO:0000256" key="7">
    <source>
        <dbReference type="ARBA" id="ARBA00023242"/>
    </source>
</evidence>
<feature type="domain" description="C2H2-type" evidence="9">
    <location>
        <begin position="284"/>
        <end position="311"/>
    </location>
</feature>
<keyword evidence="6" id="KW-0238">DNA-binding</keyword>
<dbReference type="Proteomes" id="UP000007819">
    <property type="component" value="Chromosome A1"/>
</dbReference>
<keyword evidence="5" id="KW-0862">Zinc</keyword>
<evidence type="ECO:0000313" key="11">
    <source>
        <dbReference type="Proteomes" id="UP000007819"/>
    </source>
</evidence>
<keyword evidence="3" id="KW-0677">Repeat</keyword>
<evidence type="ECO:0000256" key="4">
    <source>
        <dbReference type="ARBA" id="ARBA00022771"/>
    </source>
</evidence>
<dbReference type="PANTHER" id="PTHR16515:SF49">
    <property type="entry name" value="GASTRULA ZINC FINGER PROTEIN XLCGF49.1-LIKE-RELATED"/>
    <property type="match status" value="1"/>
</dbReference>
<dbReference type="GeneID" id="100159347"/>
<evidence type="ECO:0000256" key="3">
    <source>
        <dbReference type="ARBA" id="ARBA00022737"/>
    </source>
</evidence>
<dbReference type="SUPFAM" id="SSF57667">
    <property type="entry name" value="beta-beta-alpha zinc fingers"/>
    <property type="match status" value="2"/>
</dbReference>
<feature type="domain" description="C2H2-type" evidence="9">
    <location>
        <begin position="228"/>
        <end position="255"/>
    </location>
</feature>
<evidence type="ECO:0000256" key="5">
    <source>
        <dbReference type="ARBA" id="ARBA00022833"/>
    </source>
</evidence>
<name>A0A8R1WA77_ACYPI</name>
<keyword evidence="11" id="KW-1185">Reference proteome</keyword>
<dbReference type="Pfam" id="PF00096">
    <property type="entry name" value="zf-C2H2"/>
    <property type="match status" value="3"/>
</dbReference>
<keyword evidence="7" id="KW-0539">Nucleus</keyword>
<dbReference type="InterPro" id="IPR050331">
    <property type="entry name" value="Zinc_finger"/>
</dbReference>
<dbReference type="EnsemblMetazoa" id="XM_003247804.4">
    <property type="protein sequence ID" value="XP_003247852.1"/>
    <property type="gene ID" value="LOC100159347"/>
</dbReference>
<dbReference type="GO" id="GO:0010468">
    <property type="term" value="P:regulation of gene expression"/>
    <property type="evidence" value="ECO:0007669"/>
    <property type="project" value="TreeGrafter"/>
</dbReference>
<proteinExistence type="predicted"/>
<dbReference type="InterPro" id="IPR036236">
    <property type="entry name" value="Znf_C2H2_sf"/>
</dbReference>
<dbReference type="SMART" id="SM00355">
    <property type="entry name" value="ZnF_C2H2"/>
    <property type="match status" value="4"/>
</dbReference>
<dbReference type="PROSITE" id="PS50157">
    <property type="entry name" value="ZINC_FINGER_C2H2_2"/>
    <property type="match status" value="4"/>
</dbReference>
<dbReference type="AlphaFoldDB" id="A0A8R1WA77"/>
<dbReference type="GO" id="GO:0003677">
    <property type="term" value="F:DNA binding"/>
    <property type="evidence" value="ECO:0007669"/>
    <property type="project" value="UniProtKB-KW"/>
</dbReference>
<dbReference type="PANTHER" id="PTHR16515">
    <property type="entry name" value="PR DOMAIN ZINC FINGER PROTEIN"/>
    <property type="match status" value="1"/>
</dbReference>
<evidence type="ECO:0000313" key="10">
    <source>
        <dbReference type="EnsemblMetazoa" id="XP_003247852.1"/>
    </source>
</evidence>
<evidence type="ECO:0000256" key="6">
    <source>
        <dbReference type="ARBA" id="ARBA00023125"/>
    </source>
</evidence>
<accession>A0A8R1WA77</accession>
<evidence type="ECO:0000256" key="8">
    <source>
        <dbReference type="PROSITE-ProRule" id="PRU00042"/>
    </source>
</evidence>
<dbReference type="RefSeq" id="XP_003247852.1">
    <property type="nucleotide sequence ID" value="XM_003247804.3"/>
</dbReference>
<evidence type="ECO:0000256" key="1">
    <source>
        <dbReference type="ARBA" id="ARBA00004123"/>
    </source>
</evidence>
<dbReference type="OrthoDB" id="10072647at2759"/>
<feature type="domain" description="C2H2-type" evidence="9">
    <location>
        <begin position="256"/>
        <end position="283"/>
    </location>
</feature>
<dbReference type="Gene3D" id="3.30.160.60">
    <property type="entry name" value="Classic Zinc Finger"/>
    <property type="match status" value="4"/>
</dbReference>
<dbReference type="GO" id="GO:0005634">
    <property type="term" value="C:nucleus"/>
    <property type="evidence" value="ECO:0007669"/>
    <property type="project" value="UniProtKB-SubCell"/>
</dbReference>